<dbReference type="PROSITE" id="PS00624">
    <property type="entry name" value="GMC_OXRED_2"/>
    <property type="match status" value="1"/>
</dbReference>
<dbReference type="RefSeq" id="WP_121623661.1">
    <property type="nucleotide sequence ID" value="NZ_JACIIW010000009.1"/>
</dbReference>
<dbReference type="GO" id="GO:0050660">
    <property type="term" value="F:flavin adenine dinucleotide binding"/>
    <property type="evidence" value="ECO:0007669"/>
    <property type="project" value="InterPro"/>
</dbReference>
<dbReference type="PANTHER" id="PTHR11552">
    <property type="entry name" value="GLUCOSE-METHANOL-CHOLINE GMC OXIDOREDUCTASE"/>
    <property type="match status" value="1"/>
</dbReference>
<dbReference type="GO" id="GO:0016614">
    <property type="term" value="F:oxidoreductase activity, acting on CH-OH group of donors"/>
    <property type="evidence" value="ECO:0007669"/>
    <property type="project" value="InterPro"/>
</dbReference>
<feature type="binding site" evidence="5">
    <location>
        <position position="221"/>
    </location>
    <ligand>
        <name>FAD</name>
        <dbReference type="ChEBI" id="CHEBI:57692"/>
    </ligand>
</feature>
<dbReference type="EMBL" id="RCTF01000009">
    <property type="protein sequence ID" value="RLP78195.1"/>
    <property type="molecule type" value="Genomic_DNA"/>
</dbReference>
<comment type="caution">
    <text evidence="9">The sequence shown here is derived from an EMBL/GenBank/DDBJ whole genome shotgun (WGS) entry which is preliminary data.</text>
</comment>
<dbReference type="PIRSF" id="PIRSF000137">
    <property type="entry name" value="Alcohol_oxidase"/>
    <property type="match status" value="1"/>
</dbReference>
<keyword evidence="3 6" id="KW-0285">Flavoprotein</keyword>
<dbReference type="Gene3D" id="3.30.410.40">
    <property type="match status" value="1"/>
</dbReference>
<dbReference type="Proteomes" id="UP000269692">
    <property type="component" value="Unassembled WGS sequence"/>
</dbReference>
<dbReference type="Gene3D" id="3.50.50.60">
    <property type="entry name" value="FAD/NAD(P)-binding domain"/>
    <property type="match status" value="1"/>
</dbReference>
<evidence type="ECO:0000259" key="8">
    <source>
        <dbReference type="PROSITE" id="PS00624"/>
    </source>
</evidence>
<evidence type="ECO:0000256" key="3">
    <source>
        <dbReference type="ARBA" id="ARBA00022630"/>
    </source>
</evidence>
<gene>
    <name evidence="9" type="ORF">D9R14_12475</name>
</gene>
<feature type="binding site" evidence="5">
    <location>
        <position position="84"/>
    </location>
    <ligand>
        <name>FAD</name>
        <dbReference type="ChEBI" id="CHEBI:57692"/>
    </ligand>
</feature>
<name>A0A3L7ADX9_9HYPH</name>
<evidence type="ECO:0000256" key="6">
    <source>
        <dbReference type="RuleBase" id="RU003968"/>
    </source>
</evidence>
<dbReference type="SUPFAM" id="SSF51905">
    <property type="entry name" value="FAD/NAD(P)-binding domain"/>
    <property type="match status" value="1"/>
</dbReference>
<dbReference type="PROSITE" id="PS00623">
    <property type="entry name" value="GMC_OXRED_1"/>
    <property type="match status" value="1"/>
</dbReference>
<dbReference type="InterPro" id="IPR036188">
    <property type="entry name" value="FAD/NAD-bd_sf"/>
</dbReference>
<accession>A0A3L7ADX9</accession>
<evidence type="ECO:0000259" key="7">
    <source>
        <dbReference type="PROSITE" id="PS00623"/>
    </source>
</evidence>
<organism evidence="9 10">
    <name type="scientific">Xanthobacter tagetidis</name>
    <dbReference type="NCBI Taxonomy" id="60216"/>
    <lineage>
        <taxon>Bacteria</taxon>
        <taxon>Pseudomonadati</taxon>
        <taxon>Pseudomonadota</taxon>
        <taxon>Alphaproteobacteria</taxon>
        <taxon>Hyphomicrobiales</taxon>
        <taxon>Xanthobacteraceae</taxon>
        <taxon>Xanthobacter</taxon>
    </lineage>
</organism>
<dbReference type="PANTHER" id="PTHR11552:SF147">
    <property type="entry name" value="CHOLINE DEHYDROGENASE, MITOCHONDRIAL"/>
    <property type="match status" value="1"/>
</dbReference>
<dbReference type="OrthoDB" id="9785276at2"/>
<dbReference type="InterPro" id="IPR007867">
    <property type="entry name" value="GMC_OxRtase_C"/>
</dbReference>
<dbReference type="InterPro" id="IPR012132">
    <property type="entry name" value="GMC_OxRdtase"/>
</dbReference>
<dbReference type="Pfam" id="PF05199">
    <property type="entry name" value="GMC_oxred_C"/>
    <property type="match status" value="1"/>
</dbReference>
<dbReference type="SUPFAM" id="SSF54373">
    <property type="entry name" value="FAD-linked reductases, C-terminal domain"/>
    <property type="match status" value="1"/>
</dbReference>
<evidence type="ECO:0000256" key="4">
    <source>
        <dbReference type="ARBA" id="ARBA00022827"/>
    </source>
</evidence>
<keyword evidence="10" id="KW-1185">Reference proteome</keyword>
<dbReference type="Pfam" id="PF00732">
    <property type="entry name" value="GMC_oxred_N"/>
    <property type="match status" value="1"/>
</dbReference>
<evidence type="ECO:0000256" key="1">
    <source>
        <dbReference type="ARBA" id="ARBA00001974"/>
    </source>
</evidence>
<comment type="similarity">
    <text evidence="2 6">Belongs to the GMC oxidoreductase family.</text>
</comment>
<sequence length="539" mass="58383">MLGTFDYIVVGAGSAGAVLAARLSESGKHSVLLLEAGERDRNVWIHIPLGVGKLLTNERYVWPFTSEPQPHMGGLEIYSPRGRVLGGSSAINGMAYIWGDPAIYDRWAENGLPGWSWGDVTPYFRKLESNAYSRLAGRGKDGPMRITDVGVRSPDPVSDAFLAGLGELGVPSTPDYNAVSYEGARYLEQTAFRGRRWSTAVAYLHPAMRRPNLKVVSGARVTRVLFEGQRAAGVEFIRGGERTLALANGEVILSAGAILSPHLLELSGIGDGARLESLGLPVVHHLPAVGENLSDHLQVRRTYETRTLRTINDVVGNPMFRLLSGLRYVLTRTGLLAGTSSTAHAIARSAPWLAAPDVMIRLYMISGKDRYSRSKAGGIDPFSGFTVGGFLLLPKSRGWVHAKTADPTALPAIQPNYLDHPDDVDGVLRILKLIRRLAETPSFSRVIVREDQPNGSAETDEALLDYIRRSGQTAWHTAGSCRMGGDAQSVVDPQLRVRGVDRLRVIDASVFPEIPSSNTNAPAIMIGERGADLVLADAR</sequence>
<evidence type="ECO:0000313" key="10">
    <source>
        <dbReference type="Proteomes" id="UP000269692"/>
    </source>
</evidence>
<evidence type="ECO:0000313" key="9">
    <source>
        <dbReference type="EMBL" id="RLP78195.1"/>
    </source>
</evidence>
<keyword evidence="4 5" id="KW-0274">FAD</keyword>
<evidence type="ECO:0000256" key="2">
    <source>
        <dbReference type="ARBA" id="ARBA00010790"/>
    </source>
</evidence>
<evidence type="ECO:0000256" key="5">
    <source>
        <dbReference type="PIRSR" id="PIRSR000137-2"/>
    </source>
</evidence>
<proteinExistence type="inferred from homology"/>
<comment type="cofactor">
    <cofactor evidence="1 5">
        <name>FAD</name>
        <dbReference type="ChEBI" id="CHEBI:57692"/>
    </cofactor>
</comment>
<protein>
    <submittedName>
        <fullName evidence="9">Glucose-methanol-choline oxidoreductase</fullName>
    </submittedName>
</protein>
<reference evidence="9 10" key="1">
    <citation type="submission" date="2018-10" db="EMBL/GenBank/DDBJ databases">
        <title>Xanthobacter tagetidis genome sequencing and assembly.</title>
        <authorList>
            <person name="Maclea K.S."/>
            <person name="Goen A.E."/>
            <person name="Fatima S.A."/>
        </authorList>
    </citation>
    <scope>NUCLEOTIDE SEQUENCE [LARGE SCALE GENOMIC DNA]</scope>
    <source>
        <strain evidence="9 10">ATCC 700314</strain>
    </source>
</reference>
<feature type="binding site" evidence="5">
    <location>
        <begin position="475"/>
        <end position="476"/>
    </location>
    <ligand>
        <name>FAD</name>
        <dbReference type="ChEBI" id="CHEBI:57692"/>
    </ligand>
</feature>
<feature type="domain" description="Glucose-methanol-choline oxidoreductase N-terminal" evidence="7">
    <location>
        <begin position="82"/>
        <end position="105"/>
    </location>
</feature>
<dbReference type="InterPro" id="IPR000172">
    <property type="entry name" value="GMC_OxRdtase_N"/>
</dbReference>
<feature type="domain" description="Glucose-methanol-choline oxidoreductase N-terminal" evidence="8">
    <location>
        <begin position="256"/>
        <end position="270"/>
    </location>
</feature>
<dbReference type="AlphaFoldDB" id="A0A3L7ADX9"/>